<accession>A0AAE0Z3F0</accession>
<comment type="caution">
    <text evidence="2">The sequence shown here is derived from an EMBL/GenBank/DDBJ whole genome shotgun (WGS) entry which is preliminary data.</text>
</comment>
<sequence length="86" mass="9894">MEQFGETNLHSQDMTVTEHSQTTDLTVDSENEWTSKTVVRTKEMGDCVDREEKTNDTDMSDKPETTTRILDTQKKTSALLKDYAFK</sequence>
<name>A0AAE0Z3F0_9GAST</name>
<evidence type="ECO:0000313" key="3">
    <source>
        <dbReference type="Proteomes" id="UP001283361"/>
    </source>
</evidence>
<gene>
    <name evidence="2" type="ORF">RRG08_059639</name>
</gene>
<dbReference type="AlphaFoldDB" id="A0AAE0Z3F0"/>
<keyword evidence="3" id="KW-1185">Reference proteome</keyword>
<feature type="region of interest" description="Disordered" evidence="1">
    <location>
        <begin position="49"/>
        <end position="68"/>
    </location>
</feature>
<evidence type="ECO:0000256" key="1">
    <source>
        <dbReference type="SAM" id="MobiDB-lite"/>
    </source>
</evidence>
<protein>
    <submittedName>
        <fullName evidence="2">Uncharacterized protein</fullName>
    </submittedName>
</protein>
<feature type="compositionally biased region" description="Basic and acidic residues" evidence="1">
    <location>
        <begin position="49"/>
        <end position="65"/>
    </location>
</feature>
<feature type="region of interest" description="Disordered" evidence="1">
    <location>
        <begin position="1"/>
        <end position="30"/>
    </location>
</feature>
<evidence type="ECO:0000313" key="2">
    <source>
        <dbReference type="EMBL" id="KAK3761975.1"/>
    </source>
</evidence>
<dbReference type="Proteomes" id="UP001283361">
    <property type="component" value="Unassembled WGS sequence"/>
</dbReference>
<organism evidence="2 3">
    <name type="scientific">Elysia crispata</name>
    <name type="common">lettuce slug</name>
    <dbReference type="NCBI Taxonomy" id="231223"/>
    <lineage>
        <taxon>Eukaryota</taxon>
        <taxon>Metazoa</taxon>
        <taxon>Spiralia</taxon>
        <taxon>Lophotrochozoa</taxon>
        <taxon>Mollusca</taxon>
        <taxon>Gastropoda</taxon>
        <taxon>Heterobranchia</taxon>
        <taxon>Euthyneura</taxon>
        <taxon>Panpulmonata</taxon>
        <taxon>Sacoglossa</taxon>
        <taxon>Placobranchoidea</taxon>
        <taxon>Plakobranchidae</taxon>
        <taxon>Elysia</taxon>
    </lineage>
</organism>
<dbReference type="EMBL" id="JAWDGP010004784">
    <property type="protein sequence ID" value="KAK3761975.1"/>
    <property type="molecule type" value="Genomic_DNA"/>
</dbReference>
<proteinExistence type="predicted"/>
<reference evidence="2" key="1">
    <citation type="journal article" date="2023" name="G3 (Bethesda)">
        <title>A reference genome for the long-term kleptoplast-retaining sea slug Elysia crispata morphotype clarki.</title>
        <authorList>
            <person name="Eastman K.E."/>
            <person name="Pendleton A.L."/>
            <person name="Shaikh M.A."/>
            <person name="Suttiyut T."/>
            <person name="Ogas R."/>
            <person name="Tomko P."/>
            <person name="Gavelis G."/>
            <person name="Widhalm J.R."/>
            <person name="Wisecaver J.H."/>
        </authorList>
    </citation>
    <scope>NUCLEOTIDE SEQUENCE</scope>
    <source>
        <strain evidence="2">ECLA1</strain>
    </source>
</reference>